<feature type="domain" description="HD/PDEase" evidence="1">
    <location>
        <begin position="163"/>
        <end position="283"/>
    </location>
</feature>
<dbReference type="InterPro" id="IPR003607">
    <property type="entry name" value="HD/PDEase_dom"/>
</dbReference>
<gene>
    <name evidence="2" type="ORF">KC19_9G138900</name>
</gene>
<name>A0A8T0GTV0_CERPU</name>
<dbReference type="Gene3D" id="1.10.472.50">
    <property type="entry name" value="HD-domain/PDEase-like"/>
    <property type="match status" value="1"/>
</dbReference>
<dbReference type="CDD" id="cd00077">
    <property type="entry name" value="HDc"/>
    <property type="match status" value="1"/>
</dbReference>
<protein>
    <recommendedName>
        <fullName evidence="1">HD/PDEase domain-containing protein</fullName>
    </recommendedName>
</protein>
<dbReference type="Pfam" id="PF01966">
    <property type="entry name" value="HD"/>
    <property type="match status" value="1"/>
</dbReference>
<dbReference type="PANTHER" id="PTHR33594">
    <property type="entry name" value="SUPERFAMILY HYDROLASE, PUTATIVE (AFU_ORTHOLOGUE AFUA_1G03035)-RELATED"/>
    <property type="match status" value="1"/>
</dbReference>
<dbReference type="SMART" id="SM00471">
    <property type="entry name" value="HDc"/>
    <property type="match status" value="1"/>
</dbReference>
<dbReference type="EMBL" id="CM026430">
    <property type="protein sequence ID" value="KAG0562343.1"/>
    <property type="molecule type" value="Genomic_DNA"/>
</dbReference>
<dbReference type="SUPFAM" id="SSF109604">
    <property type="entry name" value="HD-domain/PDEase-like"/>
    <property type="match status" value="1"/>
</dbReference>
<dbReference type="AlphaFoldDB" id="A0A8T0GTV0"/>
<comment type="caution">
    <text evidence="2">The sequence shown here is derived from an EMBL/GenBank/DDBJ whole genome shotgun (WGS) entry which is preliminary data.</text>
</comment>
<evidence type="ECO:0000313" key="3">
    <source>
        <dbReference type="Proteomes" id="UP000822688"/>
    </source>
</evidence>
<dbReference type="Gene3D" id="1.20.58.1910">
    <property type="match status" value="1"/>
</dbReference>
<keyword evidence="3" id="KW-1185">Reference proteome</keyword>
<accession>A0A8T0GTV0</accession>
<dbReference type="PANTHER" id="PTHR33594:SF1">
    <property type="entry name" value="HD_PDEASE DOMAIN-CONTAINING PROTEIN"/>
    <property type="match status" value="1"/>
</dbReference>
<proteinExistence type="predicted"/>
<dbReference type="Proteomes" id="UP000822688">
    <property type="component" value="Chromosome 9"/>
</dbReference>
<reference evidence="2" key="1">
    <citation type="submission" date="2020-06" db="EMBL/GenBank/DDBJ databases">
        <title>WGS assembly of Ceratodon purpureus strain R40.</title>
        <authorList>
            <person name="Carey S.B."/>
            <person name="Jenkins J."/>
            <person name="Shu S."/>
            <person name="Lovell J.T."/>
            <person name="Sreedasyam A."/>
            <person name="Maumus F."/>
            <person name="Tiley G.P."/>
            <person name="Fernandez-Pozo N."/>
            <person name="Barry K."/>
            <person name="Chen C."/>
            <person name="Wang M."/>
            <person name="Lipzen A."/>
            <person name="Daum C."/>
            <person name="Saski C.A."/>
            <person name="Payton A.C."/>
            <person name="Mcbreen J.C."/>
            <person name="Conrad R.E."/>
            <person name="Kollar L.M."/>
            <person name="Olsson S."/>
            <person name="Huttunen S."/>
            <person name="Landis J.B."/>
            <person name="Wickett N.J."/>
            <person name="Johnson M.G."/>
            <person name="Rensing S.A."/>
            <person name="Grimwood J."/>
            <person name="Schmutz J."/>
            <person name="Mcdaniel S.F."/>
        </authorList>
    </citation>
    <scope>NUCLEOTIDE SEQUENCE</scope>
    <source>
        <strain evidence="2">R40</strain>
    </source>
</reference>
<dbReference type="InterPro" id="IPR006674">
    <property type="entry name" value="HD_domain"/>
</dbReference>
<sequence>MDGRESSAEKKRYRRSCPAQLPALPPFTGTLEFTPLFARPRKCEPLILVPTDSSDSSPPTVARESALRLAAAGTEAHESARLWSSGCTLSGVYYNGEGGVGEGNAGEERSDAQSGWGSVGFEGRVERGSIRGSRRTRAEMEGEKAAVIVAAEELVQKVMGAWDSSHDPFHALRVRDLALSLASEEGLRLSSFPVVELAALLHDIDDHKYAARGEKVGNVVESFLKEHNVESNTAEAVLKIVTTMGFKEELGASGNVPISPEFAVVQDADRLDAIGAIGIARAFTFGGSRNRKMHDPAEAPRTSLTKSEYAKGVAQPTTINHFAEKLLKLKDLMKSQAGKKRAQQRHEFMLSFLQQFKEEWEGKC</sequence>
<evidence type="ECO:0000313" key="2">
    <source>
        <dbReference type="EMBL" id="KAG0562343.1"/>
    </source>
</evidence>
<evidence type="ECO:0000259" key="1">
    <source>
        <dbReference type="SMART" id="SM00471"/>
    </source>
</evidence>
<organism evidence="2 3">
    <name type="scientific">Ceratodon purpureus</name>
    <name type="common">Fire moss</name>
    <name type="synonym">Dicranum purpureum</name>
    <dbReference type="NCBI Taxonomy" id="3225"/>
    <lineage>
        <taxon>Eukaryota</taxon>
        <taxon>Viridiplantae</taxon>
        <taxon>Streptophyta</taxon>
        <taxon>Embryophyta</taxon>
        <taxon>Bryophyta</taxon>
        <taxon>Bryophytina</taxon>
        <taxon>Bryopsida</taxon>
        <taxon>Dicranidae</taxon>
        <taxon>Pseudoditrichales</taxon>
        <taxon>Ditrichaceae</taxon>
        <taxon>Ceratodon</taxon>
    </lineage>
</organism>